<dbReference type="SUPFAM" id="SSF48403">
    <property type="entry name" value="Ankyrin repeat"/>
    <property type="match status" value="1"/>
</dbReference>
<organism evidence="4 5">
    <name type="scientific">Lachnellula occidentalis</name>
    <dbReference type="NCBI Taxonomy" id="215460"/>
    <lineage>
        <taxon>Eukaryota</taxon>
        <taxon>Fungi</taxon>
        <taxon>Dikarya</taxon>
        <taxon>Ascomycota</taxon>
        <taxon>Pezizomycotina</taxon>
        <taxon>Leotiomycetes</taxon>
        <taxon>Helotiales</taxon>
        <taxon>Lachnaceae</taxon>
        <taxon>Lachnellula</taxon>
    </lineage>
</organism>
<dbReference type="PANTHER" id="PTHR24180:SF45">
    <property type="entry name" value="POLY [ADP-RIBOSE] POLYMERASE TANKYRASE"/>
    <property type="match status" value="1"/>
</dbReference>
<evidence type="ECO:0000313" key="5">
    <source>
        <dbReference type="Proteomes" id="UP000443090"/>
    </source>
</evidence>
<proteinExistence type="predicted"/>
<dbReference type="PROSITE" id="PS50088">
    <property type="entry name" value="ANK_REPEAT"/>
    <property type="match status" value="2"/>
</dbReference>
<dbReference type="InterPro" id="IPR051637">
    <property type="entry name" value="Ank_repeat_dom-contain_49"/>
</dbReference>
<evidence type="ECO:0000313" key="4">
    <source>
        <dbReference type="EMBL" id="TVY42327.1"/>
    </source>
</evidence>
<dbReference type="OrthoDB" id="4772757at2759"/>
<name>A0A8H8UFL4_9HELO</name>
<evidence type="ECO:0000256" key="1">
    <source>
        <dbReference type="ARBA" id="ARBA00022737"/>
    </source>
</evidence>
<dbReference type="EMBL" id="QGMI01000335">
    <property type="protein sequence ID" value="TVY42327.1"/>
    <property type="molecule type" value="Genomic_DNA"/>
</dbReference>
<dbReference type="InterPro" id="IPR036770">
    <property type="entry name" value="Ankyrin_rpt-contain_sf"/>
</dbReference>
<accession>A0A8H8UFL4</accession>
<dbReference type="InterPro" id="IPR002110">
    <property type="entry name" value="Ankyrin_rpt"/>
</dbReference>
<dbReference type="Proteomes" id="UP000443090">
    <property type="component" value="Unassembled WGS sequence"/>
</dbReference>
<gene>
    <name evidence="4" type="primary">MIMI_R634</name>
    <name evidence="4" type="ORF">LOCC1_G005007</name>
</gene>
<dbReference type="PROSITE" id="PS50297">
    <property type="entry name" value="ANK_REP_REGION"/>
    <property type="match status" value="1"/>
</dbReference>
<dbReference type="SMART" id="SM00248">
    <property type="entry name" value="ANK"/>
    <property type="match status" value="5"/>
</dbReference>
<evidence type="ECO:0000256" key="2">
    <source>
        <dbReference type="ARBA" id="ARBA00023043"/>
    </source>
</evidence>
<keyword evidence="1" id="KW-0677">Repeat</keyword>
<reference evidence="4 5" key="1">
    <citation type="submission" date="2018-05" db="EMBL/GenBank/DDBJ databases">
        <title>Genome sequencing and assembly of the regulated plant pathogen Lachnellula willkommii and related sister species for the development of diagnostic species identification markers.</title>
        <authorList>
            <person name="Giroux E."/>
            <person name="Bilodeau G."/>
        </authorList>
    </citation>
    <scope>NUCLEOTIDE SEQUENCE [LARGE SCALE GENOMIC DNA]</scope>
    <source>
        <strain evidence="4 5">CBS 160.35</strain>
    </source>
</reference>
<dbReference type="Pfam" id="PF12796">
    <property type="entry name" value="Ank_2"/>
    <property type="match status" value="2"/>
</dbReference>
<evidence type="ECO:0000256" key="3">
    <source>
        <dbReference type="PROSITE-ProRule" id="PRU00023"/>
    </source>
</evidence>
<feature type="repeat" description="ANK" evidence="3">
    <location>
        <begin position="346"/>
        <end position="378"/>
    </location>
</feature>
<keyword evidence="5" id="KW-1185">Reference proteome</keyword>
<dbReference type="AlphaFoldDB" id="A0A8H8UFL4"/>
<dbReference type="Gene3D" id="1.25.40.20">
    <property type="entry name" value="Ankyrin repeat-containing domain"/>
    <property type="match status" value="1"/>
</dbReference>
<dbReference type="PANTHER" id="PTHR24180">
    <property type="entry name" value="CYCLIN-DEPENDENT KINASE INHIBITOR 2C-RELATED"/>
    <property type="match status" value="1"/>
</dbReference>
<protein>
    <submittedName>
        <fullName evidence="4">Putative ankyrin repeat protein</fullName>
    </submittedName>
</protein>
<sequence>MLFLDLPAELVSKILVYAVLSRGIKRAFRLRLVCKRFSEDIQPAVFESRLLDSVYTYKLVSTWCIQNDHGASKFWHSYLVYRVRNKNLKPPQRRYLDIGLLAKRVCEETGADLGPTIETLCWPALQQGTNPVCDYTLEHHPPRTDLELLCAAAYLNLIPLAERLLQDGHSPHSNGHLLPSPMELAALAGNAQMLEIFQDHMAEMEGVGSDRGVIFIDHWRGKDRKVGPASIRGAAMRGDIAMVRLAVYPPSRAEPLSTDFIGEAFGNVDRYSSIGHPLSWAQNCTRDAGVYNYLESFFSEPSSLSLALAKPSPLSLALAKHARLGNLEMVRYLLDSGADIRGLSSRVGNPLVEACRRCHEDIVDLLLERGADPNFDADDDSDGDEEITQGSNPLATAAASGSLAIVRKLLRHGADLCHEHMGIEVGCLALNSAVHLEHTEMVKFLVAAGVKLSINGEAILQSALSQGLDSMVEVLRGEGTRVS</sequence>
<keyword evidence="2 3" id="KW-0040">ANK repeat</keyword>
<feature type="repeat" description="ANK" evidence="3">
    <location>
        <begin position="389"/>
        <end position="416"/>
    </location>
</feature>
<comment type="caution">
    <text evidence="4">The sequence shown here is derived from an EMBL/GenBank/DDBJ whole genome shotgun (WGS) entry which is preliminary data.</text>
</comment>